<dbReference type="OrthoDB" id="37659at2759"/>
<dbReference type="Proteomes" id="UP000825890">
    <property type="component" value="Unassembled WGS sequence"/>
</dbReference>
<sequence length="287" mass="30300">MPPQTAIVTGGASGIGLAIVKSLAQTYLDHNSHVAILDINVAAGVEVASALSLQHSTVTFSFHQCDVSSWSSQAAVFDEVYARHGHVDIVCANAGIPEQGSLFMKGETPEKPNLRTLDIDLTAVIYTTSLGAFYMSKNEPSAENGFRGSIICTASNAGFYPLPLAPIYTTAKHGVVGLVRGFAPRLAHEKIQLNGFAPCIVETHIGASLKMLPGIVFTPLETVAKAVQTILSDSTLVGKIAEVSEDRVTWAEPPAFVDGSTKKNLEILGGLAQNIWSGMMASQTHGP</sequence>
<dbReference type="AlphaFoldDB" id="A0A9P3CRT2"/>
<dbReference type="Pfam" id="PF00106">
    <property type="entry name" value="adh_short"/>
    <property type="match status" value="1"/>
</dbReference>
<keyword evidence="2" id="KW-0521">NADP</keyword>
<dbReference type="InterPro" id="IPR002347">
    <property type="entry name" value="SDR_fam"/>
</dbReference>
<evidence type="ECO:0000256" key="1">
    <source>
        <dbReference type="ARBA" id="ARBA00006484"/>
    </source>
</evidence>
<dbReference type="EMBL" id="BOLY01000004">
    <property type="protein sequence ID" value="GIZ44590.1"/>
    <property type="molecule type" value="Genomic_DNA"/>
</dbReference>
<organism evidence="4 5">
    <name type="scientific">Cercospora kikuchii</name>
    <dbReference type="NCBI Taxonomy" id="84275"/>
    <lineage>
        <taxon>Eukaryota</taxon>
        <taxon>Fungi</taxon>
        <taxon>Dikarya</taxon>
        <taxon>Ascomycota</taxon>
        <taxon>Pezizomycotina</taxon>
        <taxon>Dothideomycetes</taxon>
        <taxon>Dothideomycetidae</taxon>
        <taxon>Mycosphaerellales</taxon>
        <taxon>Mycosphaerellaceae</taxon>
        <taxon>Cercospora</taxon>
    </lineage>
</organism>
<accession>A0A9P3CRT2</accession>
<protein>
    <submittedName>
        <fullName evidence="4">Uncharacterized protein</fullName>
    </submittedName>
</protein>
<evidence type="ECO:0000256" key="3">
    <source>
        <dbReference type="ARBA" id="ARBA00023002"/>
    </source>
</evidence>
<gene>
    <name evidence="4" type="ORF">CKM354_000778400</name>
</gene>
<proteinExistence type="inferred from homology"/>
<dbReference type="Gene3D" id="3.40.50.720">
    <property type="entry name" value="NAD(P)-binding Rossmann-like Domain"/>
    <property type="match status" value="1"/>
</dbReference>
<dbReference type="PANTHER" id="PTHR44229">
    <property type="entry name" value="15-HYDROXYPROSTAGLANDIN DEHYDROGENASE [NAD(+)]"/>
    <property type="match status" value="1"/>
</dbReference>
<dbReference type="GeneID" id="68293359"/>
<name>A0A9P3CRT2_9PEZI</name>
<evidence type="ECO:0000313" key="5">
    <source>
        <dbReference type="Proteomes" id="UP000825890"/>
    </source>
</evidence>
<dbReference type="GO" id="GO:0016616">
    <property type="term" value="F:oxidoreductase activity, acting on the CH-OH group of donors, NAD or NADP as acceptor"/>
    <property type="evidence" value="ECO:0007669"/>
    <property type="project" value="TreeGrafter"/>
</dbReference>
<comment type="similarity">
    <text evidence="1">Belongs to the short-chain dehydrogenases/reductases (SDR) family.</text>
</comment>
<dbReference type="RefSeq" id="XP_044659077.1">
    <property type="nucleotide sequence ID" value="XM_044803142.1"/>
</dbReference>
<dbReference type="GO" id="GO:0005737">
    <property type="term" value="C:cytoplasm"/>
    <property type="evidence" value="ECO:0007669"/>
    <property type="project" value="TreeGrafter"/>
</dbReference>
<dbReference type="PANTHER" id="PTHR44229:SF4">
    <property type="entry name" value="15-HYDROXYPROSTAGLANDIN DEHYDROGENASE [NAD(+)]"/>
    <property type="match status" value="1"/>
</dbReference>
<comment type="caution">
    <text evidence="4">The sequence shown here is derived from an EMBL/GenBank/DDBJ whole genome shotgun (WGS) entry which is preliminary data.</text>
</comment>
<dbReference type="InterPro" id="IPR020904">
    <property type="entry name" value="Sc_DH/Rdtase_CS"/>
</dbReference>
<dbReference type="PROSITE" id="PS00061">
    <property type="entry name" value="ADH_SHORT"/>
    <property type="match status" value="1"/>
</dbReference>
<dbReference type="InterPro" id="IPR036291">
    <property type="entry name" value="NAD(P)-bd_dom_sf"/>
</dbReference>
<dbReference type="PRINTS" id="PR00081">
    <property type="entry name" value="GDHRDH"/>
</dbReference>
<reference evidence="4 5" key="1">
    <citation type="submission" date="2021-01" db="EMBL/GenBank/DDBJ databases">
        <title>Cercospora kikuchii MAFF 305040 whole genome shotgun sequence.</title>
        <authorList>
            <person name="Kashiwa T."/>
            <person name="Suzuki T."/>
        </authorList>
    </citation>
    <scope>NUCLEOTIDE SEQUENCE [LARGE SCALE GENOMIC DNA]</scope>
    <source>
        <strain evidence="4 5">MAFF 305040</strain>
    </source>
</reference>
<evidence type="ECO:0000256" key="2">
    <source>
        <dbReference type="ARBA" id="ARBA00022857"/>
    </source>
</evidence>
<keyword evidence="5" id="KW-1185">Reference proteome</keyword>
<dbReference type="SUPFAM" id="SSF51735">
    <property type="entry name" value="NAD(P)-binding Rossmann-fold domains"/>
    <property type="match status" value="1"/>
</dbReference>
<evidence type="ECO:0000313" key="4">
    <source>
        <dbReference type="EMBL" id="GIZ44590.1"/>
    </source>
</evidence>
<keyword evidence="3" id="KW-0560">Oxidoreductase</keyword>